<comment type="caution">
    <text evidence="1">The sequence shown here is derived from an EMBL/GenBank/DDBJ whole genome shotgun (WGS) entry which is preliminary data.</text>
</comment>
<evidence type="ECO:0000313" key="1">
    <source>
        <dbReference type="EMBL" id="KAF7281400.1"/>
    </source>
</evidence>
<evidence type="ECO:0000313" key="2">
    <source>
        <dbReference type="Proteomes" id="UP000625711"/>
    </source>
</evidence>
<organism evidence="1 2">
    <name type="scientific">Rhynchophorus ferrugineus</name>
    <name type="common">Red palm weevil</name>
    <name type="synonym">Curculio ferrugineus</name>
    <dbReference type="NCBI Taxonomy" id="354439"/>
    <lineage>
        <taxon>Eukaryota</taxon>
        <taxon>Metazoa</taxon>
        <taxon>Ecdysozoa</taxon>
        <taxon>Arthropoda</taxon>
        <taxon>Hexapoda</taxon>
        <taxon>Insecta</taxon>
        <taxon>Pterygota</taxon>
        <taxon>Neoptera</taxon>
        <taxon>Endopterygota</taxon>
        <taxon>Coleoptera</taxon>
        <taxon>Polyphaga</taxon>
        <taxon>Cucujiformia</taxon>
        <taxon>Curculionidae</taxon>
        <taxon>Dryophthorinae</taxon>
        <taxon>Rhynchophorus</taxon>
    </lineage>
</organism>
<proteinExistence type="predicted"/>
<dbReference type="Proteomes" id="UP000625711">
    <property type="component" value="Unassembled WGS sequence"/>
</dbReference>
<gene>
    <name evidence="1" type="ORF">GWI33_004782</name>
</gene>
<name>A0A834MII1_RHYFE</name>
<sequence>MSELYCGGDGFIITIISKFLCDFLVNILGRKGALWAETEKEKNTHATRGNAAVPDPFSRKLCRGRWKRALEEK</sequence>
<keyword evidence="2" id="KW-1185">Reference proteome</keyword>
<reference evidence="1" key="1">
    <citation type="submission" date="2020-08" db="EMBL/GenBank/DDBJ databases">
        <title>Genome sequencing and assembly of the red palm weevil Rhynchophorus ferrugineus.</title>
        <authorList>
            <person name="Dias G.B."/>
            <person name="Bergman C.M."/>
            <person name="Manee M."/>
        </authorList>
    </citation>
    <scope>NUCLEOTIDE SEQUENCE</scope>
    <source>
        <strain evidence="1">AA-2017</strain>
        <tissue evidence="1">Whole larva</tissue>
    </source>
</reference>
<dbReference type="EMBL" id="JAACXV010000242">
    <property type="protein sequence ID" value="KAF7281400.1"/>
    <property type="molecule type" value="Genomic_DNA"/>
</dbReference>
<dbReference type="AlphaFoldDB" id="A0A834MII1"/>
<accession>A0A834MII1</accession>
<protein>
    <submittedName>
        <fullName evidence="1">Uncharacterized protein</fullName>
    </submittedName>
</protein>